<organism evidence="11 12">
    <name type="scientific">Yokapox virus</name>
    <dbReference type="NCBI Taxonomy" id="1076255"/>
    <lineage>
        <taxon>Viruses</taxon>
        <taxon>Varidnaviria</taxon>
        <taxon>Bamfordvirae</taxon>
        <taxon>Nucleocytoviricota</taxon>
        <taxon>Pokkesviricetes</taxon>
        <taxon>Chitovirales</taxon>
        <taxon>Poxviridae</taxon>
        <taxon>Chordopoxvirinae</taxon>
        <taxon>Centapoxvirus</taxon>
        <taxon>Centapoxvirus yokapox</taxon>
    </lineage>
</organism>
<evidence type="ECO:0000256" key="9">
    <source>
        <dbReference type="ARBA" id="ARBA00023296"/>
    </source>
</evidence>
<evidence type="ECO:0000256" key="1">
    <source>
        <dbReference type="ARBA" id="ARBA00004101"/>
    </source>
</evidence>
<evidence type="ECO:0000256" key="6">
    <source>
        <dbReference type="ARBA" id="ARBA00022921"/>
    </source>
</evidence>
<dbReference type="RefSeq" id="YP_004821403.1">
    <property type="nucleotide sequence ID" value="NC_015960.1"/>
</dbReference>
<dbReference type="OrthoDB" id="28480at10239"/>
<evidence type="ECO:0000313" key="11">
    <source>
        <dbReference type="EMBL" id="AEN03639.1"/>
    </source>
</evidence>
<evidence type="ECO:0000313" key="12">
    <source>
        <dbReference type="Proteomes" id="UP000164653"/>
    </source>
</evidence>
<evidence type="ECO:0000256" key="4">
    <source>
        <dbReference type="ARBA" id="ARBA00022692"/>
    </source>
</evidence>
<proteinExistence type="predicted"/>
<dbReference type="Proteomes" id="UP000164653">
    <property type="component" value="Segment"/>
</dbReference>
<dbReference type="GO" id="GO:0055036">
    <property type="term" value="C:virion membrane"/>
    <property type="evidence" value="ECO:0007669"/>
    <property type="project" value="UniProtKB-SubCell"/>
</dbReference>
<name>G3EIC8_9POXV</name>
<evidence type="ECO:0000256" key="3">
    <source>
        <dbReference type="ARBA" id="ARBA00022595"/>
    </source>
</evidence>
<dbReference type="PIRSF" id="PIRSF003766">
    <property type="entry name" value="VAC_I2L"/>
    <property type="match status" value="1"/>
</dbReference>
<dbReference type="GO" id="GO:0046718">
    <property type="term" value="P:symbiont entry into host cell"/>
    <property type="evidence" value="ECO:0007669"/>
    <property type="project" value="UniProtKB-KW"/>
</dbReference>
<reference evidence="11 12" key="1">
    <citation type="journal article" date="2011" name="J. Virol.">
        <title>The genome of yoka poxvirus.</title>
        <authorList>
            <person name="Zhao G."/>
            <person name="Droit L."/>
            <person name="Tesh R.B."/>
            <person name="Popov V.L."/>
            <person name="Little N.S."/>
            <person name="Upton C."/>
            <person name="Virgin H.W."/>
            <person name="Wang D."/>
        </authorList>
    </citation>
    <scope>NUCLEOTIDE SEQUENCE [LARGE SCALE GENOMIC DNA]</scope>
    <source>
        <strain evidence="11">DakArB 4268</strain>
    </source>
</reference>
<dbReference type="InterPro" id="IPR009175">
    <property type="entry name" value="Poxvirus_I2"/>
</dbReference>
<dbReference type="KEGG" id="vg:11107190"/>
<dbReference type="EMBL" id="HQ849551">
    <property type="protein sequence ID" value="AEN03639.1"/>
    <property type="molecule type" value="Genomic_DNA"/>
</dbReference>
<evidence type="ECO:0000256" key="5">
    <source>
        <dbReference type="ARBA" id="ARBA00022844"/>
    </source>
</evidence>
<evidence type="ECO:0000256" key="10">
    <source>
        <dbReference type="SAM" id="Phobius"/>
    </source>
</evidence>
<comment type="subcellular location">
    <subcellularLocation>
        <location evidence="2">Virion membrane</location>
        <topology evidence="2">Single-pass membrane protein</topology>
    </subcellularLocation>
</comment>
<keyword evidence="9" id="KW-1160">Virus entry into host cell</keyword>
<protein>
    <submittedName>
        <fullName evidence="11">IMV membrane protein</fullName>
    </submittedName>
</protein>
<sequence>MDKLYAATFGVFTSSSEEDLNDFINIVKSVISDDKKEKSRTNKFNIWIVLIFIIIVILLIFLYLKVYL</sequence>
<evidence type="ECO:0000256" key="8">
    <source>
        <dbReference type="ARBA" id="ARBA00023136"/>
    </source>
</evidence>
<evidence type="ECO:0000256" key="2">
    <source>
        <dbReference type="ARBA" id="ARBA00004381"/>
    </source>
</evidence>
<accession>G3EIC8</accession>
<dbReference type="Pfam" id="PF12575">
    <property type="entry name" value="Pox_EPC_I2-L1"/>
    <property type="match status" value="1"/>
</dbReference>
<keyword evidence="4 10" id="KW-0812">Transmembrane</keyword>
<gene>
    <name evidence="11" type="ORF">YKV050c</name>
</gene>
<keyword evidence="7 10" id="KW-1133">Transmembrane helix</keyword>
<keyword evidence="6" id="KW-0426">Late protein</keyword>
<dbReference type="GeneID" id="11107190"/>
<evidence type="ECO:0000256" key="7">
    <source>
        <dbReference type="ARBA" id="ARBA00022989"/>
    </source>
</evidence>
<keyword evidence="12" id="KW-1185">Reference proteome</keyword>
<comment type="function">
    <text evidence="1">Late protein which probably plays a role in virus entry into the host cell.</text>
</comment>
<keyword evidence="5" id="KW-0946">Virion</keyword>
<feature type="transmembrane region" description="Helical" evidence="10">
    <location>
        <begin position="44"/>
        <end position="64"/>
    </location>
</feature>
<keyword evidence="8 10" id="KW-0472">Membrane</keyword>
<keyword evidence="3" id="KW-1162">Viral penetration into host cytoplasm</keyword>